<dbReference type="AlphaFoldDB" id="A0A3N1PLB3"/>
<dbReference type="EMBL" id="RJUL01000004">
    <property type="protein sequence ID" value="ROQ27680.1"/>
    <property type="molecule type" value="Genomic_DNA"/>
</dbReference>
<protein>
    <submittedName>
        <fullName evidence="1">Uncharacterized protein</fullName>
    </submittedName>
</protein>
<dbReference type="Proteomes" id="UP000268033">
    <property type="component" value="Unassembled WGS sequence"/>
</dbReference>
<gene>
    <name evidence="1" type="ORF">EDC28_104338</name>
</gene>
<reference evidence="1 2" key="1">
    <citation type="submission" date="2018-11" db="EMBL/GenBank/DDBJ databases">
        <title>Genomic Encyclopedia of Type Strains, Phase IV (KMG-IV): sequencing the most valuable type-strain genomes for metagenomic binning, comparative biology and taxonomic classification.</title>
        <authorList>
            <person name="Goeker M."/>
        </authorList>
    </citation>
    <scope>NUCLEOTIDE SEQUENCE [LARGE SCALE GENOMIC DNA]</scope>
    <source>
        <strain evidence="1 2">DSM 21945</strain>
    </source>
</reference>
<organism evidence="1 2">
    <name type="scientific">Gallaecimonas pentaromativorans</name>
    <dbReference type="NCBI Taxonomy" id="584787"/>
    <lineage>
        <taxon>Bacteria</taxon>
        <taxon>Pseudomonadati</taxon>
        <taxon>Pseudomonadota</taxon>
        <taxon>Gammaproteobacteria</taxon>
        <taxon>Enterobacterales</taxon>
        <taxon>Gallaecimonadaceae</taxon>
        <taxon>Gallaecimonas</taxon>
    </lineage>
</organism>
<dbReference type="RefSeq" id="WP_123421458.1">
    <property type="nucleotide sequence ID" value="NZ_RJUL01000004.1"/>
</dbReference>
<evidence type="ECO:0000313" key="2">
    <source>
        <dbReference type="Proteomes" id="UP000268033"/>
    </source>
</evidence>
<comment type="caution">
    <text evidence="1">The sequence shown here is derived from an EMBL/GenBank/DDBJ whole genome shotgun (WGS) entry which is preliminary data.</text>
</comment>
<accession>A0A3N1PLB3</accession>
<evidence type="ECO:0000313" key="1">
    <source>
        <dbReference type="EMBL" id="ROQ27680.1"/>
    </source>
</evidence>
<proteinExistence type="predicted"/>
<sequence length="260" mass="28784">MPSIPNFWDIGPHTALNVESTWREFVCHSGNTVVEQVIPNPRTFENADFLFQEKGVVAELKEVATEFGSSAAFIAGFDGLMSKVIAENPHWKPALLGGNAPLPNWFNREFVRLFRPPISRILKKANRQIRETKLHFGIEAPTGVLLFVNDGFTTLGPEPVRALAASLLQNSYSSIDCFVYLTVNRYIAFPGSDVPRLVWAPVYSDRAPEWLVDFINSLGSSWFTFLESKIGPFTVPNIAVDDADALHGSHSIVPPPSNDG</sequence>
<name>A0A3N1PLB3_9GAMM</name>
<keyword evidence="2" id="KW-1185">Reference proteome</keyword>